<evidence type="ECO:0000256" key="1">
    <source>
        <dbReference type="ARBA" id="ARBA00004496"/>
    </source>
</evidence>
<evidence type="ECO:0000313" key="16">
    <source>
        <dbReference type="Proteomes" id="UP000229236"/>
    </source>
</evidence>
<dbReference type="NCBIfam" id="TIGR01205">
    <property type="entry name" value="D_ala_D_alaTIGR"/>
    <property type="match status" value="1"/>
</dbReference>
<dbReference type="PANTHER" id="PTHR23132">
    <property type="entry name" value="D-ALANINE--D-ALANINE LIGASE"/>
    <property type="match status" value="1"/>
</dbReference>
<feature type="binding site" evidence="12">
    <location>
        <position position="286"/>
    </location>
    <ligand>
        <name>Mg(2+)</name>
        <dbReference type="ChEBI" id="CHEBI:18420"/>
        <label>2</label>
    </ligand>
</feature>
<dbReference type="EMBL" id="PFTM01000027">
    <property type="protein sequence ID" value="PJB83495.1"/>
    <property type="molecule type" value="Genomic_DNA"/>
</dbReference>
<dbReference type="GO" id="GO:0009252">
    <property type="term" value="P:peptidoglycan biosynthetic process"/>
    <property type="evidence" value="ECO:0007669"/>
    <property type="project" value="UniProtKB-UniRule"/>
</dbReference>
<dbReference type="GO" id="GO:0071555">
    <property type="term" value="P:cell wall organization"/>
    <property type="evidence" value="ECO:0007669"/>
    <property type="project" value="UniProtKB-KW"/>
</dbReference>
<evidence type="ECO:0000256" key="2">
    <source>
        <dbReference type="ARBA" id="ARBA00010871"/>
    </source>
</evidence>
<sequence length="324" mass="35943">MFHMSKLKVGVLRGGISNEYEVSLRSGQSVLENLPEHKYDPFDIVVTRDGGWNINGYPTSAEKVSRTIDVVFNALHGEYGEDGKVQRILDQFNVPYTGSGSFASAMGMNKALSKYYFRQVGLLTPECRIVDKRRDVEDSVFKVSRSFPGPYIVKPIASGSSIGVSVARDYWDLMNAVKTALDHSSLVLVEEFIKGREITCAVVEGSRGNDAYALPPVEVVLPIESEFFDYDSKYSGTTKEVCPANLFGSTTQNIQQLAVRAHRALGLRHYSRSDFILSNRGVYILETNSLPGLTKESFLPKAIHASGSDLSEFVDYIIMLALKR</sequence>
<evidence type="ECO:0000256" key="8">
    <source>
        <dbReference type="ARBA" id="ARBA00022984"/>
    </source>
</evidence>
<comment type="function">
    <text evidence="10">Cell wall formation.</text>
</comment>
<comment type="caution">
    <text evidence="15">The sequence shown here is derived from an EMBL/GenBank/DDBJ whole genome shotgun (WGS) entry which is preliminary data.</text>
</comment>
<evidence type="ECO:0000256" key="6">
    <source>
        <dbReference type="ARBA" id="ARBA00022840"/>
    </source>
</evidence>
<evidence type="ECO:0000256" key="10">
    <source>
        <dbReference type="HAMAP-Rule" id="MF_00047"/>
    </source>
</evidence>
<keyword evidence="6 13" id="KW-0067">ATP-binding</keyword>
<feature type="active site" evidence="11">
    <location>
        <position position="19"/>
    </location>
</feature>
<dbReference type="UniPathway" id="UPA00219"/>
<evidence type="ECO:0000259" key="14">
    <source>
        <dbReference type="PROSITE" id="PS50975"/>
    </source>
</evidence>
<keyword evidence="3 10" id="KW-0963">Cytoplasm</keyword>
<dbReference type="PANTHER" id="PTHR23132:SF23">
    <property type="entry name" value="D-ALANINE--D-ALANINE LIGASE B"/>
    <property type="match status" value="1"/>
</dbReference>
<reference evidence="16" key="1">
    <citation type="submission" date="2017-09" db="EMBL/GenBank/DDBJ databases">
        <title>Depth-based differentiation of microbial function through sediment-hosted aquifers and enrichment of novel symbionts in the deep terrestrial subsurface.</title>
        <authorList>
            <person name="Probst A.J."/>
            <person name="Ladd B."/>
            <person name="Jarett J.K."/>
            <person name="Geller-Mcgrath D.E."/>
            <person name="Sieber C.M.K."/>
            <person name="Emerson J.B."/>
            <person name="Anantharaman K."/>
            <person name="Thomas B.C."/>
            <person name="Malmstrom R."/>
            <person name="Stieglmeier M."/>
            <person name="Klingl A."/>
            <person name="Woyke T."/>
            <person name="Ryan C.M."/>
            <person name="Banfield J.F."/>
        </authorList>
    </citation>
    <scope>NUCLEOTIDE SEQUENCE [LARGE SCALE GENOMIC DNA]</scope>
</reference>
<dbReference type="Pfam" id="PF07478">
    <property type="entry name" value="Dala_Dala_lig_C"/>
    <property type="match status" value="1"/>
</dbReference>
<feature type="active site" evidence="11">
    <location>
        <position position="297"/>
    </location>
</feature>
<evidence type="ECO:0000256" key="7">
    <source>
        <dbReference type="ARBA" id="ARBA00022960"/>
    </source>
</evidence>
<dbReference type="PROSITE" id="PS50975">
    <property type="entry name" value="ATP_GRASP"/>
    <property type="match status" value="1"/>
</dbReference>
<keyword evidence="7 10" id="KW-0133">Cell shape</keyword>
<gene>
    <name evidence="10" type="primary">ddl</name>
    <name evidence="15" type="ORF">CO088_01305</name>
</gene>
<accession>A0A2M8D8P5</accession>
<evidence type="ECO:0000256" key="11">
    <source>
        <dbReference type="PIRSR" id="PIRSR039102-1"/>
    </source>
</evidence>
<protein>
    <recommendedName>
        <fullName evidence="10">D-alanine--D-alanine ligase</fullName>
        <ecNumber evidence="10">6.3.2.4</ecNumber>
    </recommendedName>
    <alternativeName>
        <fullName evidence="10">D-Ala-D-Ala ligase</fullName>
    </alternativeName>
    <alternativeName>
        <fullName evidence="10">D-alanylalanine synthetase</fullName>
    </alternativeName>
</protein>
<organism evidence="15 16">
    <name type="scientific">Candidatus Yonathbacteria bacterium CG_4_9_14_0_8_um_filter_46_47</name>
    <dbReference type="NCBI Taxonomy" id="1975106"/>
    <lineage>
        <taxon>Bacteria</taxon>
        <taxon>Candidatus Yonathiibacteriota</taxon>
    </lineage>
</organism>
<dbReference type="InterPro" id="IPR011095">
    <property type="entry name" value="Dala_Dala_lig_C"/>
</dbReference>
<dbReference type="AlphaFoldDB" id="A0A2M8D8P5"/>
<dbReference type="NCBIfam" id="NF002378">
    <property type="entry name" value="PRK01372.1"/>
    <property type="match status" value="1"/>
</dbReference>
<dbReference type="GO" id="GO:0008716">
    <property type="term" value="F:D-alanine-D-alanine ligase activity"/>
    <property type="evidence" value="ECO:0007669"/>
    <property type="project" value="UniProtKB-UniRule"/>
</dbReference>
<dbReference type="Gene3D" id="3.30.470.20">
    <property type="entry name" value="ATP-grasp fold, B domain"/>
    <property type="match status" value="1"/>
</dbReference>
<dbReference type="Gene3D" id="3.30.1490.20">
    <property type="entry name" value="ATP-grasp fold, A domain"/>
    <property type="match status" value="1"/>
</dbReference>
<feature type="domain" description="ATP-grasp" evidence="14">
    <location>
        <begin position="114"/>
        <end position="319"/>
    </location>
</feature>
<dbReference type="GO" id="GO:0005737">
    <property type="term" value="C:cytoplasm"/>
    <property type="evidence" value="ECO:0007669"/>
    <property type="project" value="UniProtKB-SubCell"/>
</dbReference>
<proteinExistence type="inferred from homology"/>
<dbReference type="InterPro" id="IPR011127">
    <property type="entry name" value="Dala_Dala_lig_N"/>
</dbReference>
<comment type="pathway">
    <text evidence="10">Cell wall biogenesis; peptidoglycan biosynthesis.</text>
</comment>
<feature type="binding site" evidence="12">
    <location>
        <position position="286"/>
    </location>
    <ligand>
        <name>Mg(2+)</name>
        <dbReference type="ChEBI" id="CHEBI:18420"/>
        <label>1</label>
    </ligand>
</feature>
<dbReference type="InterPro" id="IPR000291">
    <property type="entry name" value="D-Ala_lig_Van_CS"/>
</dbReference>
<comment type="cofactor">
    <cofactor evidence="12">
        <name>Mg(2+)</name>
        <dbReference type="ChEBI" id="CHEBI:18420"/>
    </cofactor>
    <cofactor evidence="12">
        <name>Mn(2+)</name>
        <dbReference type="ChEBI" id="CHEBI:29035"/>
    </cofactor>
    <text evidence="12">Binds 2 magnesium or manganese ions per subunit.</text>
</comment>
<dbReference type="Gene3D" id="3.40.50.20">
    <property type="match status" value="1"/>
</dbReference>
<keyword evidence="12" id="KW-0460">Magnesium</keyword>
<evidence type="ECO:0000313" key="15">
    <source>
        <dbReference type="EMBL" id="PJB83495.1"/>
    </source>
</evidence>
<dbReference type="EC" id="6.3.2.4" evidence="10"/>
<feature type="active site" evidence="11">
    <location>
        <position position="160"/>
    </location>
</feature>
<comment type="catalytic activity">
    <reaction evidence="10">
        <text>2 D-alanine + ATP = D-alanyl-D-alanine + ADP + phosphate + H(+)</text>
        <dbReference type="Rhea" id="RHEA:11224"/>
        <dbReference type="ChEBI" id="CHEBI:15378"/>
        <dbReference type="ChEBI" id="CHEBI:30616"/>
        <dbReference type="ChEBI" id="CHEBI:43474"/>
        <dbReference type="ChEBI" id="CHEBI:57416"/>
        <dbReference type="ChEBI" id="CHEBI:57822"/>
        <dbReference type="ChEBI" id="CHEBI:456216"/>
        <dbReference type="EC" id="6.3.2.4"/>
    </reaction>
</comment>
<keyword evidence="8 10" id="KW-0573">Peptidoglycan synthesis</keyword>
<dbReference type="HAMAP" id="MF_00047">
    <property type="entry name" value="Dala_Dala_lig"/>
    <property type="match status" value="1"/>
</dbReference>
<feature type="binding site" evidence="12">
    <location>
        <position position="274"/>
    </location>
    <ligand>
        <name>Mg(2+)</name>
        <dbReference type="ChEBI" id="CHEBI:18420"/>
        <label>1</label>
    </ligand>
</feature>
<dbReference type="InterPro" id="IPR011761">
    <property type="entry name" value="ATP-grasp"/>
</dbReference>
<name>A0A2M8D8P5_9BACT</name>
<dbReference type="GO" id="GO:0005524">
    <property type="term" value="F:ATP binding"/>
    <property type="evidence" value="ECO:0007669"/>
    <property type="project" value="UniProtKB-UniRule"/>
</dbReference>
<comment type="similarity">
    <text evidence="2 10">Belongs to the D-alanine--D-alanine ligase family.</text>
</comment>
<dbReference type="InterPro" id="IPR016185">
    <property type="entry name" value="PreATP-grasp_dom_sf"/>
</dbReference>
<evidence type="ECO:0000256" key="13">
    <source>
        <dbReference type="PROSITE-ProRule" id="PRU00409"/>
    </source>
</evidence>
<dbReference type="Pfam" id="PF01820">
    <property type="entry name" value="Dala_Dala_lig_N"/>
    <property type="match status" value="2"/>
</dbReference>
<keyword evidence="12" id="KW-0464">Manganese</keyword>
<feature type="binding site" evidence="12">
    <location>
        <position position="288"/>
    </location>
    <ligand>
        <name>Mg(2+)</name>
        <dbReference type="ChEBI" id="CHEBI:18420"/>
        <label>2</label>
    </ligand>
</feature>
<dbReference type="Proteomes" id="UP000229236">
    <property type="component" value="Unassembled WGS sequence"/>
</dbReference>
<dbReference type="SUPFAM" id="SSF52440">
    <property type="entry name" value="PreATP-grasp domain"/>
    <property type="match status" value="1"/>
</dbReference>
<dbReference type="SUPFAM" id="SSF56059">
    <property type="entry name" value="Glutathione synthetase ATP-binding domain-like"/>
    <property type="match status" value="1"/>
</dbReference>
<evidence type="ECO:0000256" key="12">
    <source>
        <dbReference type="PIRSR" id="PIRSR039102-3"/>
    </source>
</evidence>
<dbReference type="GO" id="GO:0008360">
    <property type="term" value="P:regulation of cell shape"/>
    <property type="evidence" value="ECO:0007669"/>
    <property type="project" value="UniProtKB-KW"/>
</dbReference>
<keyword evidence="4 10" id="KW-0436">Ligase</keyword>
<keyword evidence="12" id="KW-0479">Metal-binding</keyword>
<dbReference type="GO" id="GO:0046872">
    <property type="term" value="F:metal ion binding"/>
    <property type="evidence" value="ECO:0007669"/>
    <property type="project" value="UniProtKB-KW"/>
</dbReference>
<dbReference type="PIRSF" id="PIRSF039102">
    <property type="entry name" value="Ddl/VanB"/>
    <property type="match status" value="1"/>
</dbReference>
<dbReference type="InterPro" id="IPR013815">
    <property type="entry name" value="ATP_grasp_subdomain_1"/>
</dbReference>
<evidence type="ECO:0000256" key="9">
    <source>
        <dbReference type="ARBA" id="ARBA00023316"/>
    </source>
</evidence>
<dbReference type="PROSITE" id="PS00844">
    <property type="entry name" value="DALA_DALA_LIGASE_2"/>
    <property type="match status" value="1"/>
</dbReference>
<evidence type="ECO:0000256" key="4">
    <source>
        <dbReference type="ARBA" id="ARBA00022598"/>
    </source>
</evidence>
<dbReference type="InterPro" id="IPR005905">
    <property type="entry name" value="D_ala_D_ala"/>
</dbReference>
<comment type="subcellular location">
    <subcellularLocation>
        <location evidence="1 10">Cytoplasm</location>
    </subcellularLocation>
</comment>
<keyword evidence="5 13" id="KW-0547">Nucleotide-binding</keyword>
<evidence type="ECO:0000256" key="5">
    <source>
        <dbReference type="ARBA" id="ARBA00022741"/>
    </source>
</evidence>
<keyword evidence="9 10" id="KW-0961">Cell wall biogenesis/degradation</keyword>
<evidence type="ECO:0000256" key="3">
    <source>
        <dbReference type="ARBA" id="ARBA00022490"/>
    </source>
</evidence>